<dbReference type="CDD" id="cd01170">
    <property type="entry name" value="THZ_kinase"/>
    <property type="match status" value="1"/>
</dbReference>
<keyword evidence="7 11" id="KW-0418">Kinase</keyword>
<keyword evidence="5 11" id="KW-0479">Metal-binding</keyword>
<dbReference type="GO" id="GO:0005524">
    <property type="term" value="F:ATP binding"/>
    <property type="evidence" value="ECO:0007669"/>
    <property type="project" value="UniProtKB-UniRule"/>
</dbReference>
<dbReference type="InterPro" id="IPR000417">
    <property type="entry name" value="Hyethyz_kinase"/>
</dbReference>
<comment type="cofactor">
    <cofactor evidence="2 11">
        <name>Mg(2+)</name>
        <dbReference type="ChEBI" id="CHEBI:18420"/>
    </cofactor>
</comment>
<dbReference type="EMBL" id="QXGM01000001">
    <property type="protein sequence ID" value="RSX55658.1"/>
    <property type="molecule type" value="Genomic_DNA"/>
</dbReference>
<feature type="binding site" evidence="11">
    <location>
        <position position="215"/>
    </location>
    <ligand>
        <name>substrate</name>
    </ligand>
</feature>
<reference evidence="12 13" key="1">
    <citation type="submission" date="2018-09" db="EMBL/GenBank/DDBJ databases">
        <title>Characterization of the phylogenetic diversity of five novel species belonging to the genus Bifidobacterium.</title>
        <authorList>
            <person name="Lugli G.A."/>
            <person name="Duranti S."/>
            <person name="Milani C."/>
        </authorList>
    </citation>
    <scope>NUCLEOTIDE SEQUENCE [LARGE SCALE GENOMIC DNA]</scope>
    <source>
        <strain evidence="12 13">2036B</strain>
    </source>
</reference>
<keyword evidence="8 11" id="KW-0067">ATP-binding</keyword>
<dbReference type="GO" id="GO:0009229">
    <property type="term" value="P:thiamine diphosphate biosynthetic process"/>
    <property type="evidence" value="ECO:0007669"/>
    <property type="project" value="UniProtKB-UniRule"/>
</dbReference>
<dbReference type="GO" id="GO:0004417">
    <property type="term" value="F:hydroxyethylthiazole kinase activity"/>
    <property type="evidence" value="ECO:0007669"/>
    <property type="project" value="UniProtKB-UniRule"/>
</dbReference>
<feature type="binding site" evidence="11">
    <location>
        <position position="52"/>
    </location>
    <ligand>
        <name>substrate</name>
    </ligand>
</feature>
<evidence type="ECO:0000256" key="8">
    <source>
        <dbReference type="ARBA" id="ARBA00022840"/>
    </source>
</evidence>
<dbReference type="Pfam" id="PF02110">
    <property type="entry name" value="HK"/>
    <property type="match status" value="1"/>
</dbReference>
<dbReference type="GO" id="GO:0000287">
    <property type="term" value="F:magnesium ion binding"/>
    <property type="evidence" value="ECO:0007669"/>
    <property type="project" value="UniProtKB-UniRule"/>
</dbReference>
<protein>
    <recommendedName>
        <fullName evidence="11">Hydroxyethylthiazole kinase</fullName>
        <ecNumber evidence="11">2.7.1.50</ecNumber>
    </recommendedName>
    <alternativeName>
        <fullName evidence="11">4-methyl-5-beta-hydroxyethylthiazole kinase</fullName>
        <shortName evidence="11">TH kinase</shortName>
        <shortName evidence="11">Thz kinase</shortName>
    </alternativeName>
</protein>
<evidence type="ECO:0000313" key="12">
    <source>
        <dbReference type="EMBL" id="RSX55658.1"/>
    </source>
</evidence>
<evidence type="ECO:0000256" key="9">
    <source>
        <dbReference type="ARBA" id="ARBA00022842"/>
    </source>
</evidence>
<dbReference type="SUPFAM" id="SSF53613">
    <property type="entry name" value="Ribokinase-like"/>
    <property type="match status" value="1"/>
</dbReference>
<evidence type="ECO:0000256" key="7">
    <source>
        <dbReference type="ARBA" id="ARBA00022777"/>
    </source>
</evidence>
<comment type="pathway">
    <text evidence="3 11">Cofactor biosynthesis; thiamine diphosphate biosynthesis; 4-methyl-5-(2-phosphoethyl)-thiazole from 5-(2-hydroxyethyl)-4-methylthiazole: step 1/1.</text>
</comment>
<dbReference type="HAMAP" id="MF_00228">
    <property type="entry name" value="Thz_kinase"/>
    <property type="match status" value="1"/>
</dbReference>
<dbReference type="EC" id="2.7.1.50" evidence="11"/>
<proteinExistence type="inferred from homology"/>
<keyword evidence="6 11" id="KW-0547">Nucleotide-binding</keyword>
<comment type="caution">
    <text evidence="12">The sequence shown here is derived from an EMBL/GenBank/DDBJ whole genome shotgun (WGS) entry which is preliminary data.</text>
</comment>
<evidence type="ECO:0000256" key="4">
    <source>
        <dbReference type="ARBA" id="ARBA00022679"/>
    </source>
</evidence>
<evidence type="ECO:0000313" key="13">
    <source>
        <dbReference type="Proteomes" id="UP000287609"/>
    </source>
</evidence>
<name>A0A430FS21_9BIFI</name>
<keyword evidence="4 11" id="KW-0808">Transferase</keyword>
<dbReference type="Proteomes" id="UP000287609">
    <property type="component" value="Unassembled WGS sequence"/>
</dbReference>
<dbReference type="AlphaFoldDB" id="A0A430FS21"/>
<dbReference type="OrthoDB" id="8909021at2"/>
<evidence type="ECO:0000256" key="10">
    <source>
        <dbReference type="ARBA" id="ARBA00022977"/>
    </source>
</evidence>
<evidence type="ECO:0000256" key="1">
    <source>
        <dbReference type="ARBA" id="ARBA00001771"/>
    </source>
</evidence>
<feature type="binding site" evidence="11">
    <location>
        <position position="127"/>
    </location>
    <ligand>
        <name>ATP</name>
        <dbReference type="ChEBI" id="CHEBI:30616"/>
    </ligand>
</feature>
<comment type="function">
    <text evidence="11">Catalyzes the phosphorylation of the hydroxyl group of 4-methyl-5-beta-hydroxyethylthiazole (THZ).</text>
</comment>
<dbReference type="PRINTS" id="PR01099">
    <property type="entry name" value="HYETHTZKNASE"/>
</dbReference>
<evidence type="ECO:0000256" key="2">
    <source>
        <dbReference type="ARBA" id="ARBA00001946"/>
    </source>
</evidence>
<evidence type="ECO:0000256" key="5">
    <source>
        <dbReference type="ARBA" id="ARBA00022723"/>
    </source>
</evidence>
<comment type="catalytic activity">
    <reaction evidence="1 11">
        <text>5-(2-hydroxyethyl)-4-methylthiazole + ATP = 4-methyl-5-(2-phosphooxyethyl)-thiazole + ADP + H(+)</text>
        <dbReference type="Rhea" id="RHEA:24212"/>
        <dbReference type="ChEBI" id="CHEBI:15378"/>
        <dbReference type="ChEBI" id="CHEBI:17957"/>
        <dbReference type="ChEBI" id="CHEBI:30616"/>
        <dbReference type="ChEBI" id="CHEBI:58296"/>
        <dbReference type="ChEBI" id="CHEBI:456216"/>
        <dbReference type="EC" id="2.7.1.50"/>
    </reaction>
</comment>
<dbReference type="GO" id="GO:0009228">
    <property type="term" value="P:thiamine biosynthetic process"/>
    <property type="evidence" value="ECO:0007669"/>
    <property type="project" value="UniProtKB-KW"/>
</dbReference>
<evidence type="ECO:0000256" key="3">
    <source>
        <dbReference type="ARBA" id="ARBA00004868"/>
    </source>
</evidence>
<accession>A0A430FS21</accession>
<dbReference type="RefSeq" id="WP_125962870.1">
    <property type="nucleotide sequence ID" value="NZ_QXGM01000001.1"/>
</dbReference>
<dbReference type="UniPathway" id="UPA00060">
    <property type="reaction ID" value="UER00139"/>
</dbReference>
<organism evidence="12 13">
    <name type="scientific">Bifidobacterium dolichotidis</name>
    <dbReference type="NCBI Taxonomy" id="2306976"/>
    <lineage>
        <taxon>Bacteria</taxon>
        <taxon>Bacillati</taxon>
        <taxon>Actinomycetota</taxon>
        <taxon>Actinomycetes</taxon>
        <taxon>Bifidobacteriales</taxon>
        <taxon>Bifidobacteriaceae</taxon>
        <taxon>Bifidobacterium</taxon>
    </lineage>
</organism>
<evidence type="ECO:0000256" key="6">
    <source>
        <dbReference type="ARBA" id="ARBA00022741"/>
    </source>
</evidence>
<feature type="binding site" evidence="11">
    <location>
        <position position="188"/>
    </location>
    <ligand>
        <name>ATP</name>
        <dbReference type="ChEBI" id="CHEBI:30616"/>
    </ligand>
</feature>
<keyword evidence="10 11" id="KW-0784">Thiamine biosynthesis</keyword>
<dbReference type="InterPro" id="IPR029056">
    <property type="entry name" value="Ribokinase-like"/>
</dbReference>
<gene>
    <name evidence="11" type="primary">thiM</name>
    <name evidence="12" type="ORF">D2E26_0221</name>
</gene>
<evidence type="ECO:0000256" key="11">
    <source>
        <dbReference type="HAMAP-Rule" id="MF_00228"/>
    </source>
</evidence>
<dbReference type="Gene3D" id="3.40.1190.20">
    <property type="match status" value="1"/>
</dbReference>
<keyword evidence="9 11" id="KW-0460">Magnesium</keyword>
<sequence length="302" mass="30957">MNLPAQHPLRQAIAQAVQDVKSQSPMAPSFTNFVTMNFVANAQLACGGSAAMSFIATEFDAIAALAKSAYINVGTLLPSYSDALHAITADLNESAKPWVLDPVAAGLGQTRTDILTDMQHNPPTIVRGNASEIIVLAQLWGLDCGSSSHGPEGVESADDVQSAMEPARLLARFMAEHTPSGQAAVAVSGEEDLITDGTQTFRLHGGSPLMTKITGAGCSLGGVTATYLSVASPLVAALAASMLYNVASDAAAQALDALNQCDSCAPVRQALPAGPGTFQALFLDALAAATAEQVSAAEISEC</sequence>
<keyword evidence="13" id="KW-1185">Reference proteome</keyword>
<dbReference type="PIRSF" id="PIRSF000513">
    <property type="entry name" value="Thz_kinase"/>
    <property type="match status" value="1"/>
</dbReference>
<comment type="similarity">
    <text evidence="11">Belongs to the Thz kinase family.</text>
</comment>